<proteinExistence type="inferred from homology"/>
<dbReference type="PRINTS" id="PR01438">
    <property type="entry name" value="UNVRSLSTRESS"/>
</dbReference>
<dbReference type="SUPFAM" id="SSF52402">
    <property type="entry name" value="Adenine nucleotide alpha hydrolases-like"/>
    <property type="match status" value="2"/>
</dbReference>
<dbReference type="KEGG" id="noy:EXE57_03360"/>
<dbReference type="Pfam" id="PF00582">
    <property type="entry name" value="Usp"/>
    <property type="match status" value="2"/>
</dbReference>
<dbReference type="PANTHER" id="PTHR31964:SF113">
    <property type="entry name" value="USPA DOMAIN-CONTAINING PROTEIN"/>
    <property type="match status" value="1"/>
</dbReference>
<dbReference type="OrthoDB" id="3873975at2"/>
<protein>
    <submittedName>
        <fullName evidence="3">Universal stress protein</fullName>
    </submittedName>
</protein>
<dbReference type="InterPro" id="IPR006016">
    <property type="entry name" value="UspA"/>
</dbReference>
<evidence type="ECO:0000313" key="4">
    <source>
        <dbReference type="Proteomes" id="UP000294894"/>
    </source>
</evidence>
<name>A0A4P7GIA4_9ACTN</name>
<dbReference type="Gene3D" id="3.40.50.620">
    <property type="entry name" value="HUPs"/>
    <property type="match status" value="2"/>
</dbReference>
<dbReference type="InterPro" id="IPR006015">
    <property type="entry name" value="Universal_stress_UspA"/>
</dbReference>
<evidence type="ECO:0000313" key="3">
    <source>
        <dbReference type="EMBL" id="QBR91409.1"/>
    </source>
</evidence>
<keyword evidence="4" id="KW-1185">Reference proteome</keyword>
<sequence length="316" mass="33344">MGPVPRPLPATAPPRHRGGRGRVKEWWIMQFDEITVGTVAVGVDGSTSSDHALTWAVEEATATGRALTLVHAVAPYAAVAPEAAQYAKIALEAAEAGGQAVLTAARSVAHGKAPDLEVRELLRVADSRDTLIEVARHAHLLVLGSRGRGPVRSLLLGSVGIAVTRHAECPVVVVRPTRHGIVRLGVLVGVDGTERSRDPLELACREASQRGLPLTVVHAQLLPHGRHDEEEGLLLLGETVGGLREKYPDVPIHSELTAGYPGERLVEMAERMDLVVVGSHHGGVASEVLLGSVASFVVEHASCPVAVVPTVPRTRG</sequence>
<evidence type="ECO:0000259" key="2">
    <source>
        <dbReference type="Pfam" id="PF00582"/>
    </source>
</evidence>
<dbReference type="PANTHER" id="PTHR31964">
    <property type="entry name" value="ADENINE NUCLEOTIDE ALPHA HYDROLASES-LIKE SUPERFAMILY PROTEIN"/>
    <property type="match status" value="1"/>
</dbReference>
<feature type="domain" description="UspA" evidence="2">
    <location>
        <begin position="186"/>
        <end position="309"/>
    </location>
</feature>
<dbReference type="Proteomes" id="UP000294894">
    <property type="component" value="Chromosome"/>
</dbReference>
<reference evidence="3 4" key="1">
    <citation type="submission" date="2019-03" db="EMBL/GenBank/DDBJ databases">
        <title>Three New Species of Nocardioides, Nocardioides euryhalodurans sp. nov., Nocardioides seonyuensis sp. nov. and Nocardioides eburneoflavus sp. nov., Iolated from Soil.</title>
        <authorList>
            <person name="Roh S.G."/>
            <person name="Lee C."/>
            <person name="Kim M.-K."/>
            <person name="Kim S.B."/>
        </authorList>
    </citation>
    <scope>NUCLEOTIDE SEQUENCE [LARGE SCALE GENOMIC DNA]</scope>
    <source>
        <strain evidence="3 4">MMS17-SY117</strain>
    </source>
</reference>
<dbReference type="InterPro" id="IPR014729">
    <property type="entry name" value="Rossmann-like_a/b/a_fold"/>
</dbReference>
<feature type="domain" description="UspA" evidence="2">
    <location>
        <begin position="38"/>
        <end position="175"/>
    </location>
</feature>
<dbReference type="EMBL" id="CP038267">
    <property type="protein sequence ID" value="QBR91409.1"/>
    <property type="molecule type" value="Genomic_DNA"/>
</dbReference>
<organism evidence="3 4">
    <name type="scientific">Nocardioides euryhalodurans</name>
    <dbReference type="NCBI Taxonomy" id="2518370"/>
    <lineage>
        <taxon>Bacteria</taxon>
        <taxon>Bacillati</taxon>
        <taxon>Actinomycetota</taxon>
        <taxon>Actinomycetes</taxon>
        <taxon>Propionibacteriales</taxon>
        <taxon>Nocardioidaceae</taxon>
        <taxon>Nocardioides</taxon>
    </lineage>
</organism>
<dbReference type="AlphaFoldDB" id="A0A4P7GIA4"/>
<comment type="similarity">
    <text evidence="1">Belongs to the universal stress protein A family.</text>
</comment>
<gene>
    <name evidence="3" type="ORF">EXE57_03360</name>
</gene>
<accession>A0A4P7GIA4</accession>
<evidence type="ECO:0000256" key="1">
    <source>
        <dbReference type="ARBA" id="ARBA00008791"/>
    </source>
</evidence>